<accession>A0A0Q1BL55</accession>
<dbReference type="Proteomes" id="UP000050827">
    <property type="component" value="Unassembled WGS sequence"/>
</dbReference>
<protein>
    <submittedName>
        <fullName evidence="2">Uncharacterized protein</fullName>
    </submittedName>
</protein>
<keyword evidence="3" id="KW-1185">Reference proteome</keyword>
<organism evidence="2 3">
    <name type="scientific">Flagellimonas eckloniae</name>
    <dbReference type="NCBI Taxonomy" id="346185"/>
    <lineage>
        <taxon>Bacteria</taxon>
        <taxon>Pseudomonadati</taxon>
        <taxon>Bacteroidota</taxon>
        <taxon>Flavobacteriia</taxon>
        <taxon>Flavobacteriales</taxon>
        <taxon>Flavobacteriaceae</taxon>
        <taxon>Flagellimonas</taxon>
    </lineage>
</organism>
<keyword evidence="1" id="KW-0472">Membrane</keyword>
<keyword evidence="1" id="KW-1133">Transmembrane helix</keyword>
<evidence type="ECO:0000256" key="1">
    <source>
        <dbReference type="SAM" id="Phobius"/>
    </source>
</evidence>
<evidence type="ECO:0000313" key="2">
    <source>
        <dbReference type="EMBL" id="KQC31437.1"/>
    </source>
</evidence>
<feature type="transmembrane region" description="Helical" evidence="1">
    <location>
        <begin position="107"/>
        <end position="125"/>
    </location>
</feature>
<dbReference type="STRING" id="346185.AAY42_17325"/>
<dbReference type="AlphaFoldDB" id="A0A0Q1BL55"/>
<dbReference type="EMBL" id="LCTZ01000002">
    <property type="protein sequence ID" value="KQC31437.1"/>
    <property type="molecule type" value="Genomic_DNA"/>
</dbReference>
<proteinExistence type="predicted"/>
<evidence type="ECO:0000313" key="3">
    <source>
        <dbReference type="Proteomes" id="UP000050827"/>
    </source>
</evidence>
<gene>
    <name evidence="2" type="ORF">AAY42_17325</name>
</gene>
<name>A0A0Q1BL55_9FLAO</name>
<sequence length="126" mass="13865">MIDDAVRYIAENKNHTITKDSDSELLEKLEYAHIRGFLKLEKSSKFKRYKMAEKGQNLADAEYNHSVISHAGQTNIVNSGNLHMGDNFGNYGQGIKSAKSSINWTKVGAIASVIGIVVVILIAILS</sequence>
<comment type="caution">
    <text evidence="2">The sequence shown here is derived from an EMBL/GenBank/DDBJ whole genome shotgun (WGS) entry which is preliminary data.</text>
</comment>
<keyword evidence="1" id="KW-0812">Transmembrane</keyword>
<reference evidence="2 3" key="1">
    <citation type="submission" date="2015-04" db="EMBL/GenBank/DDBJ databases">
        <title>Complete genome of flavobacterium.</title>
        <authorList>
            <person name="Kwon Y.M."/>
            <person name="Kim S.-J."/>
        </authorList>
    </citation>
    <scope>NUCLEOTIDE SEQUENCE [LARGE SCALE GENOMIC DNA]</scope>
    <source>
        <strain evidence="2 3">DK169</strain>
    </source>
</reference>